<dbReference type="GO" id="GO:0008276">
    <property type="term" value="F:protein methyltransferase activity"/>
    <property type="evidence" value="ECO:0007669"/>
    <property type="project" value="UniProtKB-ARBA"/>
</dbReference>
<feature type="domain" description="SET" evidence="1">
    <location>
        <begin position="272"/>
        <end position="398"/>
    </location>
</feature>
<dbReference type="PANTHER" id="PTHR46820">
    <property type="entry name" value="HISTONE-LYSINE N-METHYLTRANSFERASE SETD7"/>
    <property type="match status" value="1"/>
</dbReference>
<dbReference type="STRING" id="6832.A0A553PCN2"/>
<dbReference type="InterPro" id="IPR046341">
    <property type="entry name" value="SET_dom_sf"/>
</dbReference>
<accession>A0A553PCN2</accession>
<evidence type="ECO:0000313" key="3">
    <source>
        <dbReference type="Proteomes" id="UP000318571"/>
    </source>
</evidence>
<dbReference type="Pfam" id="PF00856">
    <property type="entry name" value="SET"/>
    <property type="match status" value="1"/>
</dbReference>
<sequence>MESRRCSPQIIRTWWNDLVKFGFKTLPSEESSALAPTSNPNQAKSVEDFVAYDPYSGELGDLEHTVVDELPCGYKTIRLEDETILEGTWRKGLREGKGLIRGGYLQIGPQIQAITGIYRHGVLQGLGKVFLESGICLEGQFRQGFLHGPVCGYNPRGSLVFVGCFDGGRPIGIAWKWLEGDGFLYGRLDRSGEFTGSNIAYLYPDLVTCLIGEFANGQLVQGRESKIQDAHMHKELLKLRFHEPRGPTFMLWKSTLTEIRVPPLQEDLYEKKYVEVRDSQLPGAGDGLFAKVPLTQGATVAFYNGIRVRPNDTPPFQSRDYEIYVDWNKPGSKSDYMDLPPEFISIENYRASLGHKINHSFAPNCAWDVVEHPVFGRIPRIVTLRDIEPNEELTCHYKIDMEEAVLRDNLAWYVAQWGKLSQSMQDTQKMSEE</sequence>
<dbReference type="GO" id="GO:0005694">
    <property type="term" value="C:chromosome"/>
    <property type="evidence" value="ECO:0007669"/>
    <property type="project" value="TreeGrafter"/>
</dbReference>
<dbReference type="Gene3D" id="2.170.270.10">
    <property type="entry name" value="SET domain"/>
    <property type="match status" value="1"/>
</dbReference>
<dbReference type="InterPro" id="IPR054533">
    <property type="entry name" value="SETD7_N"/>
</dbReference>
<dbReference type="SUPFAM" id="SSF82185">
    <property type="entry name" value="Histone H3 K4-specific methyltransferase SET7/9 N-terminal domain"/>
    <property type="match status" value="1"/>
</dbReference>
<dbReference type="GO" id="GO:0003682">
    <property type="term" value="F:chromatin binding"/>
    <property type="evidence" value="ECO:0007669"/>
    <property type="project" value="TreeGrafter"/>
</dbReference>
<proteinExistence type="predicted"/>
<dbReference type="Proteomes" id="UP000318571">
    <property type="component" value="Chromosome 2"/>
</dbReference>
<evidence type="ECO:0000313" key="2">
    <source>
        <dbReference type="EMBL" id="TRY75439.1"/>
    </source>
</evidence>
<dbReference type="Pfam" id="PF22648">
    <property type="entry name" value="SET7_N"/>
    <property type="match status" value="1"/>
</dbReference>
<keyword evidence="3" id="KW-1185">Reference proteome</keyword>
<dbReference type="PROSITE" id="PS50280">
    <property type="entry name" value="SET"/>
    <property type="match status" value="1"/>
</dbReference>
<name>A0A553PCN2_TIGCA</name>
<reference evidence="2 3" key="1">
    <citation type="journal article" date="2018" name="Nat. Ecol. Evol.">
        <title>Genomic signatures of mitonuclear coevolution across populations of Tigriopus californicus.</title>
        <authorList>
            <person name="Barreto F.S."/>
            <person name="Watson E.T."/>
            <person name="Lima T.G."/>
            <person name="Willett C.S."/>
            <person name="Edmands S."/>
            <person name="Li W."/>
            <person name="Burton R.S."/>
        </authorList>
    </citation>
    <scope>NUCLEOTIDE SEQUENCE [LARGE SCALE GENOMIC DNA]</scope>
    <source>
        <strain evidence="2 3">San Diego</strain>
    </source>
</reference>
<dbReference type="SMART" id="SM00317">
    <property type="entry name" value="SET"/>
    <property type="match status" value="1"/>
</dbReference>
<dbReference type="OMA" id="HSFIPNC"/>
<dbReference type="EMBL" id="VCGU01000005">
    <property type="protein sequence ID" value="TRY75439.1"/>
    <property type="molecule type" value="Genomic_DNA"/>
</dbReference>
<dbReference type="AlphaFoldDB" id="A0A553PCN2"/>
<dbReference type="OrthoDB" id="294378at2759"/>
<organism evidence="2 3">
    <name type="scientific">Tigriopus californicus</name>
    <name type="common">Marine copepod</name>
    <dbReference type="NCBI Taxonomy" id="6832"/>
    <lineage>
        <taxon>Eukaryota</taxon>
        <taxon>Metazoa</taxon>
        <taxon>Ecdysozoa</taxon>
        <taxon>Arthropoda</taxon>
        <taxon>Crustacea</taxon>
        <taxon>Multicrustacea</taxon>
        <taxon>Hexanauplia</taxon>
        <taxon>Copepoda</taxon>
        <taxon>Harpacticoida</taxon>
        <taxon>Harpacticidae</taxon>
        <taxon>Tigriopus</taxon>
    </lineage>
</organism>
<dbReference type="Gene3D" id="2.20.110.10">
    <property type="entry name" value="Histone H3 K4-specific methyltransferase SET7/9 N-terminal domain"/>
    <property type="match status" value="1"/>
</dbReference>
<dbReference type="GO" id="GO:0008170">
    <property type="term" value="F:N-methyltransferase activity"/>
    <property type="evidence" value="ECO:0007669"/>
    <property type="project" value="UniProtKB-ARBA"/>
</dbReference>
<dbReference type="PANTHER" id="PTHR46820:SF1">
    <property type="entry name" value="HISTONE-LYSINE N-METHYLTRANSFERASE SETD7"/>
    <property type="match status" value="1"/>
</dbReference>
<dbReference type="GO" id="GO:0008757">
    <property type="term" value="F:S-adenosylmethionine-dependent methyltransferase activity"/>
    <property type="evidence" value="ECO:0007669"/>
    <property type="project" value="UniProtKB-ARBA"/>
</dbReference>
<protein>
    <recommendedName>
        <fullName evidence="1">SET domain-containing protein</fullName>
    </recommendedName>
</protein>
<gene>
    <name evidence="2" type="ORF">TCAL_09504</name>
</gene>
<comment type="caution">
    <text evidence="2">The sequence shown here is derived from an EMBL/GenBank/DDBJ whole genome shotgun (WGS) entry which is preliminary data.</text>
</comment>
<dbReference type="GO" id="GO:0070828">
    <property type="term" value="P:heterochromatin organization"/>
    <property type="evidence" value="ECO:0007669"/>
    <property type="project" value="TreeGrafter"/>
</dbReference>
<dbReference type="InterPro" id="IPR001214">
    <property type="entry name" value="SET_dom"/>
</dbReference>
<dbReference type="SUPFAM" id="SSF82199">
    <property type="entry name" value="SET domain"/>
    <property type="match status" value="1"/>
</dbReference>
<evidence type="ECO:0000259" key="1">
    <source>
        <dbReference type="PROSITE" id="PS50280"/>
    </source>
</evidence>
<dbReference type="GO" id="GO:0005634">
    <property type="term" value="C:nucleus"/>
    <property type="evidence" value="ECO:0007669"/>
    <property type="project" value="TreeGrafter"/>
</dbReference>